<dbReference type="PANTHER" id="PTHR39190:SF1">
    <property type="entry name" value="FLAGELLAR ASSEMBLY FACTOR FLIW"/>
    <property type="match status" value="1"/>
</dbReference>
<dbReference type="HAMAP" id="MF_01185">
    <property type="entry name" value="FliW"/>
    <property type="match status" value="1"/>
</dbReference>
<sequence>MIIETTALGPLDIHDEQIYHFPKGIPGFEQETEFAMIDLQEGPFSYLQSLKTENLSFLLTDPFVFYPHYEFELPDMEAEELEISDSVLVRAIVTIRDTPEESTLNLLAPVVLNPEKRLGKQIVLHRSPYLAKQLLWTEGQTKEGEPSC</sequence>
<comment type="similarity">
    <text evidence="4">Belongs to the FliW family.</text>
</comment>
<keyword evidence="5" id="KW-0969">Cilium</keyword>
<comment type="subcellular location">
    <subcellularLocation>
        <location evidence="4">Cytoplasm</location>
    </subcellularLocation>
</comment>
<evidence type="ECO:0000256" key="2">
    <source>
        <dbReference type="ARBA" id="ARBA00022795"/>
    </source>
</evidence>
<protein>
    <recommendedName>
        <fullName evidence="4">Flagellar assembly factor FliW</fullName>
    </recommendedName>
</protein>
<dbReference type="RefSeq" id="WP_124696640.1">
    <property type="nucleotide sequence ID" value="NZ_JBHUFE010000036.1"/>
</dbReference>
<keyword evidence="5" id="KW-0282">Flagellum</keyword>
<dbReference type="GO" id="GO:0006417">
    <property type="term" value="P:regulation of translation"/>
    <property type="evidence" value="ECO:0007669"/>
    <property type="project" value="UniProtKB-KW"/>
</dbReference>
<keyword evidence="5" id="KW-0966">Cell projection</keyword>
<organism evidence="5 6">
    <name type="scientific">Paenibacillus rhizophilus</name>
    <dbReference type="NCBI Taxonomy" id="1850366"/>
    <lineage>
        <taxon>Bacteria</taxon>
        <taxon>Bacillati</taxon>
        <taxon>Bacillota</taxon>
        <taxon>Bacilli</taxon>
        <taxon>Bacillales</taxon>
        <taxon>Paenibacillaceae</taxon>
        <taxon>Paenibacillus</taxon>
    </lineage>
</organism>
<keyword evidence="1 4" id="KW-0963">Cytoplasm</keyword>
<dbReference type="EMBL" id="RQPI01000010">
    <property type="protein sequence ID" value="RQW10060.1"/>
    <property type="molecule type" value="Genomic_DNA"/>
</dbReference>
<evidence type="ECO:0000256" key="1">
    <source>
        <dbReference type="ARBA" id="ARBA00022490"/>
    </source>
</evidence>
<accession>A0A3N9P3W7</accession>
<gene>
    <name evidence="4" type="primary">fliW</name>
    <name evidence="5" type="ORF">EH198_16640</name>
</gene>
<dbReference type="InterPro" id="IPR003775">
    <property type="entry name" value="Flagellar_assembly_factor_FliW"/>
</dbReference>
<proteinExistence type="inferred from homology"/>
<evidence type="ECO:0000256" key="3">
    <source>
        <dbReference type="ARBA" id="ARBA00022845"/>
    </source>
</evidence>
<dbReference type="Gene3D" id="2.30.290.10">
    <property type="entry name" value="BH3618-like"/>
    <property type="match status" value="1"/>
</dbReference>
<dbReference type="SUPFAM" id="SSF141457">
    <property type="entry name" value="BH3618-like"/>
    <property type="match status" value="1"/>
</dbReference>
<dbReference type="PANTHER" id="PTHR39190">
    <property type="entry name" value="FLAGELLAR ASSEMBLY FACTOR FLIW"/>
    <property type="match status" value="1"/>
</dbReference>
<keyword evidence="6" id="KW-1185">Reference proteome</keyword>
<evidence type="ECO:0000256" key="4">
    <source>
        <dbReference type="HAMAP-Rule" id="MF_01185"/>
    </source>
</evidence>
<comment type="caution">
    <text evidence="5">The sequence shown here is derived from an EMBL/GenBank/DDBJ whole genome shotgun (WGS) entry which is preliminary data.</text>
</comment>
<keyword evidence="2 4" id="KW-1005">Bacterial flagellum biogenesis</keyword>
<dbReference type="Proteomes" id="UP000282529">
    <property type="component" value="Unassembled WGS sequence"/>
</dbReference>
<keyword evidence="3 4" id="KW-0810">Translation regulation</keyword>
<dbReference type="Pfam" id="PF02623">
    <property type="entry name" value="FliW"/>
    <property type="match status" value="1"/>
</dbReference>
<dbReference type="AlphaFoldDB" id="A0A3N9P3W7"/>
<name>A0A3N9P3W7_9BACL</name>
<evidence type="ECO:0000313" key="5">
    <source>
        <dbReference type="EMBL" id="RQW10060.1"/>
    </source>
</evidence>
<dbReference type="GO" id="GO:0005737">
    <property type="term" value="C:cytoplasm"/>
    <property type="evidence" value="ECO:0007669"/>
    <property type="project" value="UniProtKB-SubCell"/>
</dbReference>
<reference evidence="5 6" key="1">
    <citation type="submission" date="2018-11" db="EMBL/GenBank/DDBJ databases">
        <title>Genome sequence of strain 7197.</title>
        <authorList>
            <person name="Gao J."/>
            <person name="Sun J."/>
        </authorList>
    </citation>
    <scope>NUCLEOTIDE SEQUENCE [LARGE SCALE GENOMIC DNA]</scope>
    <source>
        <strain evidence="5 6">7197</strain>
    </source>
</reference>
<dbReference type="OrthoDB" id="9801235at2"/>
<comment type="function">
    <text evidence="4">Acts as an anti-CsrA protein, binds CsrA and prevents it from repressing translation of its target genes, one of which is flagellin. Binds to flagellin and participates in the assembly of the flagellum.</text>
</comment>
<evidence type="ECO:0000313" key="6">
    <source>
        <dbReference type="Proteomes" id="UP000282529"/>
    </source>
</evidence>
<dbReference type="InterPro" id="IPR024046">
    <property type="entry name" value="Flagellar_assmbl_FliW_dom_sf"/>
</dbReference>
<comment type="subunit">
    <text evidence="4">Interacts with translational regulator CsrA and flagellin(s).</text>
</comment>
<keyword evidence="4" id="KW-0143">Chaperone</keyword>
<dbReference type="GO" id="GO:0044780">
    <property type="term" value="P:bacterial-type flagellum assembly"/>
    <property type="evidence" value="ECO:0007669"/>
    <property type="project" value="UniProtKB-UniRule"/>
</dbReference>